<evidence type="ECO:0000313" key="2">
    <source>
        <dbReference type="Proteomes" id="UP000325440"/>
    </source>
</evidence>
<dbReference type="AlphaFoldDB" id="A0A5E4LXB6"/>
<evidence type="ECO:0000313" key="1">
    <source>
        <dbReference type="EMBL" id="VVC24139.1"/>
    </source>
</evidence>
<keyword evidence="2" id="KW-1185">Reference proteome</keyword>
<dbReference type="Proteomes" id="UP000325440">
    <property type="component" value="Unassembled WGS sequence"/>
</dbReference>
<sequence length="166" mass="19395">MQLFTAHQRCGHEEKVTEESLSVLERRNITNVVWTRRKISHVASEEVTSAWRKFYRGPLRRPRMRWEDAEDSGRIGKTNRKSKLKQTGAKFLGGGLKKNQRTDKIITKNRMSRKGVETEGGYRNRFSNIRCDDESKNRNRIYLTCSAAIKNNCPVVRVKWDGCKHK</sequence>
<organism evidence="1 2">
    <name type="scientific">Cinara cedri</name>
    <dbReference type="NCBI Taxonomy" id="506608"/>
    <lineage>
        <taxon>Eukaryota</taxon>
        <taxon>Metazoa</taxon>
        <taxon>Ecdysozoa</taxon>
        <taxon>Arthropoda</taxon>
        <taxon>Hexapoda</taxon>
        <taxon>Insecta</taxon>
        <taxon>Pterygota</taxon>
        <taxon>Neoptera</taxon>
        <taxon>Paraneoptera</taxon>
        <taxon>Hemiptera</taxon>
        <taxon>Sternorrhyncha</taxon>
        <taxon>Aphidomorpha</taxon>
        <taxon>Aphidoidea</taxon>
        <taxon>Aphididae</taxon>
        <taxon>Lachninae</taxon>
        <taxon>Cinara</taxon>
    </lineage>
</organism>
<name>A0A5E4LXB6_9HEMI</name>
<accession>A0A5E4LXB6</accession>
<proteinExistence type="predicted"/>
<gene>
    <name evidence="1" type="ORF">CINCED_3A002435</name>
</gene>
<reference evidence="1 2" key="1">
    <citation type="submission" date="2019-08" db="EMBL/GenBank/DDBJ databases">
        <authorList>
            <person name="Alioto T."/>
            <person name="Alioto T."/>
            <person name="Gomez Garrido J."/>
        </authorList>
    </citation>
    <scope>NUCLEOTIDE SEQUENCE [LARGE SCALE GENOMIC DNA]</scope>
</reference>
<protein>
    <submittedName>
        <fullName evidence="1">Uncharacterized protein</fullName>
    </submittedName>
</protein>
<dbReference type="EMBL" id="CABPRJ010000001">
    <property type="protein sequence ID" value="VVC24139.1"/>
    <property type="molecule type" value="Genomic_DNA"/>
</dbReference>